<evidence type="ECO:0000256" key="8">
    <source>
        <dbReference type="ARBA" id="ARBA00023624"/>
    </source>
</evidence>
<evidence type="ECO:0000256" key="11">
    <source>
        <dbReference type="RuleBase" id="RU368009"/>
    </source>
</evidence>
<feature type="active site" description="Glycyl thioester intermediate" evidence="10">
    <location>
        <position position="2378"/>
    </location>
</feature>
<proteinExistence type="inferred from homology"/>
<feature type="compositionally biased region" description="Basic and acidic residues" evidence="12">
    <location>
        <begin position="892"/>
        <end position="907"/>
    </location>
</feature>
<dbReference type="InterPro" id="IPR035985">
    <property type="entry name" value="Ubiquitin-activating_enz"/>
</dbReference>
<dbReference type="PROSITE" id="PS00865">
    <property type="entry name" value="UBIQUITIN_ACTIVAT_2"/>
    <property type="match status" value="1"/>
</dbReference>
<dbReference type="GO" id="GO:0005737">
    <property type="term" value="C:cytoplasm"/>
    <property type="evidence" value="ECO:0007669"/>
    <property type="project" value="TreeGrafter"/>
</dbReference>
<dbReference type="Gene3D" id="3.10.290.20">
    <property type="entry name" value="Ubiquitin-like 2 activating enzyme e1b. Chain: B, domain 3"/>
    <property type="match status" value="1"/>
</dbReference>
<feature type="region of interest" description="Disordered" evidence="12">
    <location>
        <begin position="1954"/>
        <end position="2074"/>
    </location>
</feature>
<dbReference type="GO" id="GO:0005524">
    <property type="term" value="F:ATP binding"/>
    <property type="evidence" value="ECO:0007669"/>
    <property type="project" value="UniProtKB-UniRule"/>
</dbReference>
<keyword evidence="5 11" id="KW-0547">Nucleotide-binding</keyword>
<dbReference type="InterPro" id="IPR045886">
    <property type="entry name" value="ThiF/MoeB/HesA"/>
</dbReference>
<dbReference type="Pfam" id="PF00899">
    <property type="entry name" value="ThiF"/>
    <property type="match status" value="1"/>
</dbReference>
<feature type="compositionally biased region" description="Low complexity" evidence="12">
    <location>
        <begin position="1852"/>
        <end position="1877"/>
    </location>
</feature>
<feature type="compositionally biased region" description="Basic and acidic residues" evidence="12">
    <location>
        <begin position="867"/>
        <end position="878"/>
    </location>
</feature>
<dbReference type="EMBL" id="CP119951">
    <property type="protein sequence ID" value="WFC94390.1"/>
    <property type="molecule type" value="Genomic_DNA"/>
</dbReference>
<dbReference type="GO" id="GO:0045116">
    <property type="term" value="P:protein neddylation"/>
    <property type="evidence" value="ECO:0007669"/>
    <property type="project" value="UniProtKB-UniRule"/>
</dbReference>
<dbReference type="Pfam" id="PF08825">
    <property type="entry name" value="E2_bind"/>
    <property type="match status" value="1"/>
</dbReference>
<dbReference type="InterPro" id="IPR000594">
    <property type="entry name" value="ThiF_NAD_FAD-bd"/>
</dbReference>
<dbReference type="Proteomes" id="UP001216638">
    <property type="component" value="Chromosome 1"/>
</dbReference>
<feature type="region of interest" description="Disordered" evidence="12">
    <location>
        <begin position="1123"/>
        <end position="1236"/>
    </location>
</feature>
<feature type="compositionally biased region" description="Low complexity" evidence="12">
    <location>
        <begin position="708"/>
        <end position="734"/>
    </location>
</feature>
<feature type="compositionally biased region" description="Low complexity" evidence="12">
    <location>
        <begin position="1543"/>
        <end position="1553"/>
    </location>
</feature>
<dbReference type="PANTHER" id="PTHR10953">
    <property type="entry name" value="UBIQUITIN-ACTIVATING ENZYME E1"/>
    <property type="match status" value="1"/>
</dbReference>
<dbReference type="Gene3D" id="1.10.10.520">
    <property type="entry name" value="Ubiquitin activating enzymes (Uba3). Chain: B, domain 2"/>
    <property type="match status" value="1"/>
</dbReference>
<dbReference type="InterPro" id="IPR023318">
    <property type="entry name" value="Ub_act_enz_dom_a_sf"/>
</dbReference>
<feature type="compositionally biased region" description="Low complexity" evidence="12">
    <location>
        <begin position="364"/>
        <end position="376"/>
    </location>
</feature>
<evidence type="ECO:0000259" key="13">
    <source>
        <dbReference type="SMART" id="SM01181"/>
    </source>
</evidence>
<sequence>MDRLRADAGTPRPGSVTSHTSYASYASGTRSVTSPVHTYAKVPSWERATTPVRYERDREHDYERDADMLMSYESAMWRTPASSSHAQSLGIARAASWDMEETESIGMTMSYDRHSPPPLRSPPRARSKMVPPKRFQTESPPPHDNLSPRAARTKPPVPLDAVARVRQAKPGKARMPTGARRGVSRTRSASPAAPDVSEPVPPVPPIAPQAQALANAAAAAASGASAPLPKTRSPRKAGSSVSLHTPAESHGSRGAAQVAARNPKVRRTTSTVTILPTAQRTAAPDVPDMPDMPRSQSERNVRSSKRNSDNWAAAFDAFDSYEPTVPSLDAYVPARRRSRRSKSATTLGPTTVPTDASAAPAQPVPAEASAPKAPAPETSGPIEASPLASAADVTDATVVEHSASDAAGGAENEEEETSCSSLESQLSRPVRSPPQRKTQIRVLSRSIECVVSPGAESPYRSPGSSSALSPRGMVRRQTLRMHPDTVITPVQSPRTPPHPAFSLATIQRTPRGTPPASARTEPPSSASAPNVLAPSTHTRPPTTTASLPQTPEEQILRKTSPSTSFFAADVQDGPETWFAETSLPGEWDLRPPSPPRLPPSPPPQDSLNPADDSVVETRDALQARSGVGIGAFAAAAAAAASANAAKTAGAVHASGPHPRASGSAEAATTSPAAFEPPTHMEGPWSVIVPPRKMPRPPKVPPREEPEPAEAASTAAERAELTTPAEAPAQAAQATGPSRVAELAGPVGGLAGGATVGAAGGPVGVAGGAALGAVLGTAAGMLARPGLEGMRINTEVGQDPLSSDDLDTPNPWPETKAEVPPSAPVAAPESEPRQHTMSTADAPAADAPAAQDVAVEQAPPSQPAPLIDLDHAPRTEERVSGAARTTASASGSEVEREAHEPVRARSLAEEPGEETAEVPDVPSRAPPSVPAEETAEVPDVPSRAPPSVPAEETAEVPDVPSRAPPSVPAEETEEVPDVPSRAPPSVPTEVAMRPAAVTTEGADDRAAEELVQEPVKASVQATVEAPASTLAQAREASAETPAAAPAQVAAPTPTEAEAGQVPAPPPTEAPRTSVETSAPAPAPTPQSAPISAPAATSVPTPAASAEALAAAPTPLPVPTAVALPVSVAPPSPVPASAAVPTPVSVRPPATASMGTTVPSAAPAPATASPAAPSRAPPSAPAPATADRSMEEHLAPPITMRAPLLPQLLAAERITEQTSSPQTAEPSRPTSSRMSTNPFLRQLPGEVVDSAEKRPVSIATGSTHPDSAAFSDYQLFQEAVSQLSYNESPPIEVVRPRFETPFSEPSTPRGSDEATVPPTALAGTPGPRVEETPAMLTPVALAARSGAPVQTPTQRDDPRAPSAAPDDTPHSMSGELSATVTSPSIRSADMSEVVWNRMVAPRSTTLSEANDEVQVPNGGPQRVPSPEAPRRAPQPVRTTPEELEPRATPPRAGEWRTPRAERAERTPRSERTPRAEGTARADDVGASPTATRSSRTRPSPRLERAPPAPEHSSAEMYQASQFAPLPREPSPPPPEGEIEARAAWEQRQLQAQQRAMQVDLDQPLEMVQLPEEGALDYLRETAGATSVPTSPAEVAAPRKASGSDAPRVLSTQQLQQLQAEEQLHSVDVVRASMSVHVDSLAGGANGPYPVVSRPAPTRRGERVYAGMQPQRSLVPPFELQNRSLVLPPGGDPNRPGQPPCLECMMRDEDMVDVCVTDPAVWERESDADFYDAIRADHEERLGGDGQRSPWSMRLTRVHVAKVAVGDQLSAANLKGHTQQLRMSSTQRARVIQAFVTEQRILLGLEAPAPAPRAPPATSTATTPATKPAATAPPAAPAPASPAPPISGTLPMTGAAAPSEASPVSSKRAAAPAATASVPMPLVPGAPGLPKHSTPQLTSTPPRPAAYEVHQDLRPPERPFARSQGGLLPARSMAGFGSQASLVPSGDTSMVDMHVGLEPTRSRSRVDVGDTSSVRVAPTEATPDTPDAARPTNTSDTAPQGAAFDSESDHDTSSVGKPKRQSFKGFFRKMVTGKPPPLPTSPGQDRSRARKARTSAAESGGSPDLSWGDPHEDASRAPFWSKLGKKPIGARFASGSARAPQPAHESRARTSSGMSRGARSGGIAAPPPPPDANWLLDSPRDASAASSAPFICPLRGLRAALRPPLPAPPHRSTFVSMPAADVTRAAADAQLATLLREPGNSDKHSERATQYQFLANECRVLVIGAGGLGCEILANLALMGFRHLDVIDMDTIDVSNLNRQFLFRDADVGQPKATTAARFVERRVPGVQITPYVGRIQDKDAAYYMQFHMIICGLDSVEARRWINAMLVNMVDESHPESLKPLIDGGTEGLKGQARVILPTITSCYECSLDMLPKRTTFPICTIANTPRLPEHCIEWASVLEWPRVHGDKKLDTDNPDDIQWVLQTALKRAEQFHITGITWSLTQGVIKNIIPAIASTNAVIAAACTQEAFKIATSTAAYLNNYMMYAGNEGAYTYTFDYEKRPDCPVCGGESRTITIDKTAPLARLLEMLEEMPDIQCKSPSVATESGPLYFRQPEALEKVTSANLVRTLPELGVQDGDVLNVTDPRLPFVLAVAIAYA</sequence>
<comment type="similarity">
    <text evidence="2 11">Belongs to the ubiquitin-activating E1 family. UBA3 subfamily.</text>
</comment>
<feature type="compositionally biased region" description="Polar residues" evidence="12">
    <location>
        <begin position="343"/>
        <end position="354"/>
    </location>
</feature>
<feature type="region of interest" description="Disordered" evidence="12">
    <location>
        <begin position="1"/>
        <end position="46"/>
    </location>
</feature>
<feature type="region of interest" description="Disordered" evidence="12">
    <location>
        <begin position="1804"/>
        <end position="1900"/>
    </location>
</feature>
<feature type="region of interest" description="Disordered" evidence="12">
    <location>
        <begin position="2089"/>
        <end position="2136"/>
    </location>
</feature>
<keyword evidence="7 11" id="KW-0067">ATP-binding</keyword>
<feature type="compositionally biased region" description="Low complexity" evidence="12">
    <location>
        <begin position="2106"/>
        <end position="2121"/>
    </location>
</feature>
<dbReference type="GO" id="GO:0019781">
    <property type="term" value="F:NEDD8 activating enzyme activity"/>
    <property type="evidence" value="ECO:0007669"/>
    <property type="project" value="UniProtKB-UniRule"/>
</dbReference>
<feature type="compositionally biased region" description="Low complexity" evidence="12">
    <location>
        <begin position="188"/>
        <end position="198"/>
    </location>
</feature>
<feature type="compositionally biased region" description="Polar residues" evidence="12">
    <location>
        <begin position="268"/>
        <end position="280"/>
    </location>
</feature>
<dbReference type="InterPro" id="IPR014929">
    <property type="entry name" value="E2-binding"/>
</dbReference>
<evidence type="ECO:0000313" key="14">
    <source>
        <dbReference type="EMBL" id="WFC94390.1"/>
    </source>
</evidence>
<evidence type="ECO:0000256" key="5">
    <source>
        <dbReference type="ARBA" id="ARBA00022741"/>
    </source>
</evidence>
<feature type="region of interest" description="Disordered" evidence="12">
    <location>
        <begin position="1581"/>
        <end position="1605"/>
    </location>
</feature>
<evidence type="ECO:0000256" key="7">
    <source>
        <dbReference type="ARBA" id="ARBA00022840"/>
    </source>
</evidence>
<dbReference type="GO" id="GO:0005634">
    <property type="term" value="C:nucleus"/>
    <property type="evidence" value="ECO:0007669"/>
    <property type="project" value="TreeGrafter"/>
</dbReference>
<evidence type="ECO:0000256" key="4">
    <source>
        <dbReference type="ARBA" id="ARBA00022598"/>
    </source>
</evidence>
<keyword evidence="4 11" id="KW-0436">Ligase</keyword>
<keyword evidence="6 11" id="KW-0833">Ubl conjugation pathway</keyword>
<feature type="compositionally biased region" description="Low complexity" evidence="12">
    <location>
        <begin position="839"/>
        <end position="858"/>
    </location>
</feature>
<feature type="region of interest" description="Disordered" evidence="12">
    <location>
        <begin position="650"/>
        <end position="737"/>
    </location>
</feature>
<dbReference type="SMART" id="SM01181">
    <property type="entry name" value="E2_bind"/>
    <property type="match status" value="1"/>
</dbReference>
<comment type="pathway">
    <text evidence="1 11">Protein modification; protein neddylation.</text>
</comment>
<feature type="region of interest" description="Disordered" evidence="12">
    <location>
        <begin position="1403"/>
        <end position="1553"/>
    </location>
</feature>
<evidence type="ECO:0000256" key="10">
    <source>
        <dbReference type="PROSITE-ProRule" id="PRU10132"/>
    </source>
</evidence>
<evidence type="ECO:0000256" key="3">
    <source>
        <dbReference type="ARBA" id="ARBA00015203"/>
    </source>
</evidence>
<name>A0AAF0DUN3_9BASI</name>
<evidence type="ECO:0000256" key="1">
    <source>
        <dbReference type="ARBA" id="ARBA00005032"/>
    </source>
</evidence>
<gene>
    <name evidence="14" type="ORF">MBRA1_001020</name>
</gene>
<feature type="compositionally biased region" description="Pro residues" evidence="12">
    <location>
        <begin position="1524"/>
        <end position="1533"/>
    </location>
</feature>
<dbReference type="FunFam" id="1.10.10.520:FF:000001">
    <property type="entry name" value="NEDD8-activating enzyme E1 catalytic subunit"/>
    <property type="match status" value="1"/>
</dbReference>
<feature type="compositionally biased region" description="Low complexity" evidence="12">
    <location>
        <begin position="1086"/>
        <end position="1105"/>
    </location>
</feature>
<dbReference type="InterPro" id="IPR030468">
    <property type="entry name" value="Uba3_N"/>
</dbReference>
<dbReference type="EC" id="6.2.1.64" evidence="8 11"/>
<dbReference type="InterPro" id="IPR033127">
    <property type="entry name" value="UBQ-activ_enz_E1_Cys_AS"/>
</dbReference>
<feature type="compositionally biased region" description="Basic and acidic residues" evidence="12">
    <location>
        <begin position="1451"/>
        <end position="1481"/>
    </location>
</feature>
<feature type="compositionally biased region" description="Low complexity" evidence="12">
    <location>
        <begin position="817"/>
        <end position="828"/>
    </location>
</feature>
<feature type="region of interest" description="Disordered" evidence="12">
    <location>
        <begin position="1296"/>
        <end position="1388"/>
    </location>
</feature>
<feature type="region of interest" description="Disordered" evidence="12">
    <location>
        <begin position="792"/>
        <end position="1105"/>
    </location>
</feature>
<feature type="domain" description="E2 binding" evidence="13">
    <location>
        <begin position="2512"/>
        <end position="2596"/>
    </location>
</feature>
<feature type="compositionally biased region" description="Low complexity" evidence="12">
    <location>
        <begin position="879"/>
        <end position="891"/>
    </location>
</feature>
<feature type="region of interest" description="Disordered" evidence="12">
    <location>
        <begin position="107"/>
        <end position="619"/>
    </location>
</feature>
<comment type="catalytic activity">
    <reaction evidence="9 11">
        <text>ATP + [NEDD8 protein] + [E1 NEDD8-activating enzyme]-L-cysteine = AMP + diphosphate + [E1 NEDD8-activating enzyme]-S-[NEDD8 protein]-yl-L-cysteine.</text>
        <dbReference type="EC" id="6.2.1.64"/>
    </reaction>
</comment>
<feature type="compositionally biased region" description="Polar residues" evidence="12">
    <location>
        <begin position="522"/>
        <end position="565"/>
    </location>
</feature>
<evidence type="ECO:0000256" key="12">
    <source>
        <dbReference type="SAM" id="MobiDB-lite"/>
    </source>
</evidence>
<feature type="compositionally biased region" description="Polar residues" evidence="12">
    <location>
        <begin position="15"/>
        <end position="36"/>
    </location>
</feature>
<dbReference type="Gene3D" id="3.40.50.720">
    <property type="entry name" value="NAD(P)-binding Rossmann-like Domain"/>
    <property type="match status" value="1"/>
</dbReference>
<feature type="compositionally biased region" description="Low complexity" evidence="12">
    <location>
        <begin position="1484"/>
        <end position="1497"/>
    </location>
</feature>
<feature type="compositionally biased region" description="Low complexity" evidence="12">
    <location>
        <begin position="1133"/>
        <end position="1150"/>
    </location>
</feature>
<reference evidence="14" key="1">
    <citation type="submission" date="2023-03" db="EMBL/GenBank/DDBJ databases">
        <title>Mating type loci evolution in Malassezia.</title>
        <authorList>
            <person name="Coelho M.A."/>
        </authorList>
    </citation>
    <scope>NUCLEOTIDE SEQUENCE</scope>
    <source>
        <strain evidence="14">CBS 14135</strain>
    </source>
</reference>
<feature type="compositionally biased region" description="Low complexity" evidence="12">
    <location>
        <begin position="1813"/>
        <end position="1830"/>
    </location>
</feature>
<protein>
    <recommendedName>
        <fullName evidence="3 11">NEDD8-activating enzyme E1 catalytic subunit</fullName>
        <ecNumber evidence="8 11">6.2.1.64</ecNumber>
    </recommendedName>
</protein>
<evidence type="ECO:0000313" key="15">
    <source>
        <dbReference type="Proteomes" id="UP001216638"/>
    </source>
</evidence>
<accession>A0AAF0DUN3</accession>
<dbReference type="PANTHER" id="PTHR10953:SF6">
    <property type="entry name" value="NEDD8-ACTIVATING ENZYME E1 CATALYTIC SUBUNIT"/>
    <property type="match status" value="1"/>
</dbReference>
<feature type="compositionally biased region" description="Pro residues" evidence="12">
    <location>
        <begin position="591"/>
        <end position="604"/>
    </location>
</feature>
<feature type="compositionally biased region" description="Pro residues" evidence="12">
    <location>
        <begin position="1831"/>
        <end position="1842"/>
    </location>
</feature>
<organism evidence="14 15">
    <name type="scientific">Malassezia brasiliensis</name>
    <dbReference type="NCBI Taxonomy" id="1821822"/>
    <lineage>
        <taxon>Eukaryota</taxon>
        <taxon>Fungi</taxon>
        <taxon>Dikarya</taxon>
        <taxon>Basidiomycota</taxon>
        <taxon>Ustilaginomycotina</taxon>
        <taxon>Malasseziomycetes</taxon>
        <taxon>Malasseziales</taxon>
        <taxon>Malasseziaceae</taxon>
        <taxon>Malassezia</taxon>
    </lineage>
</organism>
<feature type="compositionally biased region" description="Polar residues" evidence="12">
    <location>
        <begin position="1214"/>
        <end position="1236"/>
    </location>
</feature>
<evidence type="ECO:0000256" key="2">
    <source>
        <dbReference type="ARBA" id="ARBA00006310"/>
    </source>
</evidence>
<dbReference type="CDD" id="cd01488">
    <property type="entry name" value="Uba3_RUB"/>
    <property type="match status" value="1"/>
</dbReference>
<keyword evidence="15" id="KW-1185">Reference proteome</keyword>
<feature type="compositionally biased region" description="Low complexity" evidence="12">
    <location>
        <begin position="390"/>
        <end position="410"/>
    </location>
</feature>
<evidence type="ECO:0000256" key="6">
    <source>
        <dbReference type="ARBA" id="ARBA00022786"/>
    </source>
</evidence>
<comment type="function">
    <text evidence="11">Catalytic subunit of the dimeric E1 enzyme, which activates NEDD8.</text>
</comment>
<dbReference type="SUPFAM" id="SSF69572">
    <property type="entry name" value="Activating enzymes of the ubiquitin-like proteins"/>
    <property type="match status" value="1"/>
</dbReference>
<feature type="compositionally biased region" description="Low complexity" evidence="12">
    <location>
        <begin position="1157"/>
        <end position="1172"/>
    </location>
</feature>
<feature type="compositionally biased region" description="Polar residues" evidence="12">
    <location>
        <begin position="1368"/>
        <end position="1383"/>
    </location>
</feature>
<feature type="compositionally biased region" description="Low complexity" evidence="12">
    <location>
        <begin position="1030"/>
        <end position="1057"/>
    </location>
</feature>
<feature type="compositionally biased region" description="Low complexity" evidence="12">
    <location>
        <begin position="208"/>
        <end position="229"/>
    </location>
</feature>
<evidence type="ECO:0000256" key="9">
    <source>
        <dbReference type="ARBA" id="ARBA00024626"/>
    </source>
</evidence>